<evidence type="ECO:0000256" key="5">
    <source>
        <dbReference type="PIRSR" id="PIRSR000097-2"/>
    </source>
</evidence>
<feature type="domain" description="NADP-dependent oxidoreductase" evidence="7">
    <location>
        <begin position="26"/>
        <end position="279"/>
    </location>
</feature>
<dbReference type="InterPro" id="IPR036812">
    <property type="entry name" value="NAD(P)_OxRdtase_dom_sf"/>
</dbReference>
<evidence type="ECO:0000256" key="2">
    <source>
        <dbReference type="ARBA" id="ARBA00022857"/>
    </source>
</evidence>
<evidence type="ECO:0000259" key="7">
    <source>
        <dbReference type="Pfam" id="PF00248"/>
    </source>
</evidence>
<keyword evidence="9" id="KW-1185">Reference proteome</keyword>
<dbReference type="PRINTS" id="PR00069">
    <property type="entry name" value="ALDKETRDTASE"/>
</dbReference>
<feature type="binding site" evidence="5">
    <location>
        <position position="110"/>
    </location>
    <ligand>
        <name>substrate</name>
    </ligand>
</feature>
<gene>
    <name evidence="8" type="ORF">PLXY2_LOCUS12922</name>
</gene>
<name>A0A8S4G0V9_PLUXY</name>
<dbReference type="Gene3D" id="3.20.20.100">
    <property type="entry name" value="NADP-dependent oxidoreductase domain"/>
    <property type="match status" value="1"/>
</dbReference>
<organism evidence="8 9">
    <name type="scientific">Plutella xylostella</name>
    <name type="common">Diamondback moth</name>
    <name type="synonym">Plutella maculipennis</name>
    <dbReference type="NCBI Taxonomy" id="51655"/>
    <lineage>
        <taxon>Eukaryota</taxon>
        <taxon>Metazoa</taxon>
        <taxon>Ecdysozoa</taxon>
        <taxon>Arthropoda</taxon>
        <taxon>Hexapoda</taxon>
        <taxon>Insecta</taxon>
        <taxon>Pterygota</taxon>
        <taxon>Neoptera</taxon>
        <taxon>Endopterygota</taxon>
        <taxon>Lepidoptera</taxon>
        <taxon>Glossata</taxon>
        <taxon>Ditrysia</taxon>
        <taxon>Yponomeutoidea</taxon>
        <taxon>Plutellidae</taxon>
        <taxon>Plutella</taxon>
    </lineage>
</organism>
<evidence type="ECO:0000313" key="9">
    <source>
        <dbReference type="Proteomes" id="UP000653454"/>
    </source>
</evidence>
<keyword evidence="2" id="KW-0521">NADP</keyword>
<dbReference type="FunFam" id="3.20.20.100:FF:000002">
    <property type="entry name" value="2,5-diketo-D-gluconic acid reductase A"/>
    <property type="match status" value="1"/>
</dbReference>
<evidence type="ECO:0000256" key="4">
    <source>
        <dbReference type="PIRSR" id="PIRSR000097-1"/>
    </source>
</evidence>
<dbReference type="PROSITE" id="PS00062">
    <property type="entry name" value="ALDOKETO_REDUCTASE_2"/>
    <property type="match status" value="1"/>
</dbReference>
<comment type="caution">
    <text evidence="8">The sequence shown here is derived from an EMBL/GenBank/DDBJ whole genome shotgun (WGS) entry which is preliminary data.</text>
</comment>
<dbReference type="PANTHER" id="PTHR43827">
    <property type="entry name" value="2,5-DIKETO-D-GLUCONIC ACID REDUCTASE"/>
    <property type="match status" value="1"/>
</dbReference>
<sequence>MIIPASRRPNCRQGGTFLGFDEKGQKAAKEREVENAVSWALNAGYRLIDTASLYNNEHLVASGIKESGVKREDVFIVTKLGTPEQRDVLGSLRKSLQRLNTSYVDLYLIHFPIAFKADLKTYDVIDYLDTWRAMEEAHAQGLARSIGVSNFNVTQLQRLLDHCRVKPAVLQVEVNLNLAQEALLNFTRQHDIQVMAYSPFGSLFDSNPAPPPPRVGDETLVNIAGKYKKTTPQVVLRYLIQRGVVPIPKSVRKEKIEQNIDVFDFELTPEEMDTLSKFNKNYRLVWPTFWQDHPYYPFEQSDKPGPNPFEGVKKE</sequence>
<dbReference type="Pfam" id="PF00248">
    <property type="entry name" value="Aldo_ket_red"/>
    <property type="match status" value="1"/>
</dbReference>
<protein>
    <submittedName>
        <fullName evidence="8">(diamondback moth) hypothetical protein</fullName>
    </submittedName>
</protein>
<evidence type="ECO:0000256" key="3">
    <source>
        <dbReference type="ARBA" id="ARBA00023002"/>
    </source>
</evidence>
<comment type="similarity">
    <text evidence="1">Belongs to the aldo/keto reductase family.</text>
</comment>
<dbReference type="EMBL" id="CAJHNJ030000083">
    <property type="protein sequence ID" value="CAG9134665.1"/>
    <property type="molecule type" value="Genomic_DNA"/>
</dbReference>
<dbReference type="GO" id="GO:0016616">
    <property type="term" value="F:oxidoreductase activity, acting on the CH-OH group of donors, NAD or NADP as acceptor"/>
    <property type="evidence" value="ECO:0007669"/>
    <property type="project" value="UniProtKB-ARBA"/>
</dbReference>
<dbReference type="PIRSF" id="PIRSF000097">
    <property type="entry name" value="AKR"/>
    <property type="match status" value="1"/>
</dbReference>
<dbReference type="InterPro" id="IPR020471">
    <property type="entry name" value="AKR"/>
</dbReference>
<feature type="active site" description="Proton donor" evidence="4">
    <location>
        <position position="54"/>
    </location>
</feature>
<dbReference type="InterPro" id="IPR023210">
    <property type="entry name" value="NADP_OxRdtase_dom"/>
</dbReference>
<keyword evidence="3" id="KW-0560">Oxidoreductase</keyword>
<evidence type="ECO:0000256" key="1">
    <source>
        <dbReference type="ARBA" id="ARBA00007905"/>
    </source>
</evidence>
<reference evidence="8" key="1">
    <citation type="submission" date="2020-11" db="EMBL/GenBank/DDBJ databases">
        <authorList>
            <person name="Whiteford S."/>
        </authorList>
    </citation>
    <scope>NUCLEOTIDE SEQUENCE</scope>
</reference>
<evidence type="ECO:0000256" key="6">
    <source>
        <dbReference type="PIRSR" id="PIRSR000097-3"/>
    </source>
</evidence>
<accession>A0A8S4G0V9</accession>
<dbReference type="PANTHER" id="PTHR43827:SF3">
    <property type="entry name" value="NADP-DEPENDENT OXIDOREDUCTASE DOMAIN-CONTAINING PROTEIN"/>
    <property type="match status" value="1"/>
</dbReference>
<evidence type="ECO:0000313" key="8">
    <source>
        <dbReference type="EMBL" id="CAG9134665.1"/>
    </source>
</evidence>
<dbReference type="SUPFAM" id="SSF51430">
    <property type="entry name" value="NAD(P)-linked oxidoreductase"/>
    <property type="match status" value="1"/>
</dbReference>
<dbReference type="AlphaFoldDB" id="A0A8S4G0V9"/>
<dbReference type="InterPro" id="IPR018170">
    <property type="entry name" value="Aldo/ket_reductase_CS"/>
</dbReference>
<proteinExistence type="inferred from homology"/>
<feature type="site" description="Lowers pKa of active site Tyr" evidence="6">
    <location>
        <position position="79"/>
    </location>
</feature>
<dbReference type="Proteomes" id="UP000653454">
    <property type="component" value="Unassembled WGS sequence"/>
</dbReference>